<name>A0A382NZC8_9ZZZZ</name>
<dbReference type="EMBL" id="UINC01103818">
    <property type="protein sequence ID" value="SVC66493.1"/>
    <property type="molecule type" value="Genomic_DNA"/>
</dbReference>
<feature type="non-terminal residue" evidence="1">
    <location>
        <position position="37"/>
    </location>
</feature>
<dbReference type="AlphaFoldDB" id="A0A382NZC8"/>
<reference evidence="1" key="1">
    <citation type="submission" date="2018-05" db="EMBL/GenBank/DDBJ databases">
        <authorList>
            <person name="Lanie J.A."/>
            <person name="Ng W.-L."/>
            <person name="Kazmierczak K.M."/>
            <person name="Andrzejewski T.M."/>
            <person name="Davidsen T.M."/>
            <person name="Wayne K.J."/>
            <person name="Tettelin H."/>
            <person name="Glass J.I."/>
            <person name="Rusch D."/>
            <person name="Podicherti R."/>
            <person name="Tsui H.-C.T."/>
            <person name="Winkler M.E."/>
        </authorList>
    </citation>
    <scope>NUCLEOTIDE SEQUENCE</scope>
</reference>
<gene>
    <name evidence="1" type="ORF">METZ01_LOCUS319347</name>
</gene>
<organism evidence="1">
    <name type="scientific">marine metagenome</name>
    <dbReference type="NCBI Taxonomy" id="408172"/>
    <lineage>
        <taxon>unclassified sequences</taxon>
        <taxon>metagenomes</taxon>
        <taxon>ecological metagenomes</taxon>
    </lineage>
</organism>
<sequence>MSKLLGTCACILFLLLAYRLNLLKYTGDSFCMTTVFS</sequence>
<accession>A0A382NZC8</accession>
<proteinExistence type="predicted"/>
<protein>
    <submittedName>
        <fullName evidence="1">Uncharacterized protein</fullName>
    </submittedName>
</protein>
<evidence type="ECO:0000313" key="1">
    <source>
        <dbReference type="EMBL" id="SVC66493.1"/>
    </source>
</evidence>